<dbReference type="EMBL" id="LIAE01007639">
    <property type="protein sequence ID" value="PAV77898.1"/>
    <property type="molecule type" value="Genomic_DNA"/>
</dbReference>
<dbReference type="OrthoDB" id="439808at2759"/>
<dbReference type="InterPro" id="IPR012677">
    <property type="entry name" value="Nucleotide-bd_a/b_plait_sf"/>
</dbReference>
<dbReference type="STRING" id="2018661.A0A2A2KVF7"/>
<name>A0A2A2KVF7_9BILA</name>
<dbReference type="SMART" id="SM00360">
    <property type="entry name" value="RRM"/>
    <property type="match status" value="1"/>
</dbReference>
<gene>
    <name evidence="5" type="ORF">WR25_13993</name>
</gene>
<dbReference type="GO" id="GO:0003723">
    <property type="term" value="F:RNA binding"/>
    <property type="evidence" value="ECO:0007669"/>
    <property type="project" value="UniProtKB-UniRule"/>
</dbReference>
<evidence type="ECO:0000259" key="4">
    <source>
        <dbReference type="PROSITE" id="PS50102"/>
    </source>
</evidence>
<keyword evidence="6" id="KW-1185">Reference proteome</keyword>
<comment type="caution">
    <text evidence="5">The sequence shown here is derived from an EMBL/GenBank/DDBJ whole genome shotgun (WGS) entry which is preliminary data.</text>
</comment>
<reference evidence="5 6" key="1">
    <citation type="journal article" date="2017" name="Curr. Biol.">
        <title>Genome architecture and evolution of a unichromosomal asexual nematode.</title>
        <authorList>
            <person name="Fradin H."/>
            <person name="Zegar C."/>
            <person name="Gutwein M."/>
            <person name="Lucas J."/>
            <person name="Kovtun M."/>
            <person name="Corcoran D."/>
            <person name="Baugh L.R."/>
            <person name="Kiontke K."/>
            <person name="Gunsalus K."/>
            <person name="Fitch D.H."/>
            <person name="Piano F."/>
        </authorList>
    </citation>
    <scope>NUCLEOTIDE SEQUENCE [LARGE SCALE GENOMIC DNA]</scope>
    <source>
        <strain evidence="5">PF1309</strain>
    </source>
</reference>
<dbReference type="InterPro" id="IPR000504">
    <property type="entry name" value="RRM_dom"/>
</dbReference>
<keyword evidence="1 2" id="KW-0694">RNA-binding</keyword>
<dbReference type="SUPFAM" id="SSF54928">
    <property type="entry name" value="RNA-binding domain, RBD"/>
    <property type="match status" value="1"/>
</dbReference>
<dbReference type="PANTHER" id="PTHR48027">
    <property type="entry name" value="HETEROGENEOUS NUCLEAR RIBONUCLEOPROTEIN 87F-RELATED"/>
    <property type="match status" value="1"/>
</dbReference>
<dbReference type="InterPro" id="IPR052462">
    <property type="entry name" value="SLIRP/GR-RBP-like"/>
</dbReference>
<proteinExistence type="predicted"/>
<dbReference type="InterPro" id="IPR035979">
    <property type="entry name" value="RBD_domain_sf"/>
</dbReference>
<accession>A0A2A2KVF7</accession>
<dbReference type="Pfam" id="PF00076">
    <property type="entry name" value="RRM_1"/>
    <property type="match status" value="1"/>
</dbReference>
<feature type="compositionally biased region" description="Polar residues" evidence="3">
    <location>
        <begin position="102"/>
        <end position="112"/>
    </location>
</feature>
<protein>
    <recommendedName>
        <fullName evidence="4">RRM domain-containing protein</fullName>
    </recommendedName>
</protein>
<organism evidence="5 6">
    <name type="scientific">Diploscapter pachys</name>
    <dbReference type="NCBI Taxonomy" id="2018661"/>
    <lineage>
        <taxon>Eukaryota</taxon>
        <taxon>Metazoa</taxon>
        <taxon>Ecdysozoa</taxon>
        <taxon>Nematoda</taxon>
        <taxon>Chromadorea</taxon>
        <taxon>Rhabditida</taxon>
        <taxon>Rhabditina</taxon>
        <taxon>Rhabditomorpha</taxon>
        <taxon>Rhabditoidea</taxon>
        <taxon>Rhabditidae</taxon>
        <taxon>Diploscapter</taxon>
    </lineage>
</organism>
<dbReference type="Gene3D" id="3.30.70.330">
    <property type="match status" value="1"/>
</dbReference>
<feature type="region of interest" description="Disordered" evidence="3">
    <location>
        <begin position="61"/>
        <end position="164"/>
    </location>
</feature>
<evidence type="ECO:0000256" key="2">
    <source>
        <dbReference type="PROSITE-ProRule" id="PRU00176"/>
    </source>
</evidence>
<sequence>MRDVADPIMPEDIHKFLIDNKEAIIAFLQNIPSETNGQARKARSIRIKTKTIPVSISYSVATSNGEKSKTEKQKRTRSRSGSYSSRAVQHPKNSSEPRRYYNSHTSNGSASHGSRRGREHREPTGPRSTVIATEGFEAARWRSPRRTSPLRRRPSTYASSTRTAPPSRCLGVFGMNPSTNERDLNSIFSEFGRVEQVQIIRDRLSNRSRGFGFVYFRDVEDAQLALPAMVNAVIDGYKVRVDFSLTNFSEKTERY</sequence>
<feature type="compositionally biased region" description="Basic residues" evidence="3">
    <location>
        <begin position="142"/>
        <end position="154"/>
    </location>
</feature>
<dbReference type="PROSITE" id="PS50102">
    <property type="entry name" value="RRM"/>
    <property type="match status" value="1"/>
</dbReference>
<evidence type="ECO:0000313" key="6">
    <source>
        <dbReference type="Proteomes" id="UP000218231"/>
    </source>
</evidence>
<evidence type="ECO:0000313" key="5">
    <source>
        <dbReference type="EMBL" id="PAV77898.1"/>
    </source>
</evidence>
<dbReference type="AlphaFoldDB" id="A0A2A2KVF7"/>
<evidence type="ECO:0000256" key="1">
    <source>
        <dbReference type="ARBA" id="ARBA00022884"/>
    </source>
</evidence>
<feature type="domain" description="RRM" evidence="4">
    <location>
        <begin position="168"/>
        <end position="246"/>
    </location>
</feature>
<dbReference type="Proteomes" id="UP000218231">
    <property type="component" value="Unassembled WGS sequence"/>
</dbReference>
<evidence type="ECO:0000256" key="3">
    <source>
        <dbReference type="SAM" id="MobiDB-lite"/>
    </source>
</evidence>